<evidence type="ECO:0000259" key="1">
    <source>
        <dbReference type="Pfam" id="PF08458"/>
    </source>
</evidence>
<dbReference type="AlphaFoldDB" id="A0A438CDB4"/>
<reference evidence="2 3" key="1">
    <citation type="journal article" date="2018" name="PLoS Genet.">
        <title>Population sequencing reveals clonal diversity and ancestral inbreeding in the grapevine cultivar Chardonnay.</title>
        <authorList>
            <person name="Roach M.J."/>
            <person name="Johnson D.L."/>
            <person name="Bohlmann J."/>
            <person name="van Vuuren H.J."/>
            <person name="Jones S.J."/>
            <person name="Pretorius I.S."/>
            <person name="Schmidt S.A."/>
            <person name="Borneman A.R."/>
        </authorList>
    </citation>
    <scope>NUCLEOTIDE SEQUENCE [LARGE SCALE GENOMIC DNA]</scope>
    <source>
        <strain evidence="3">cv. Chardonnay</strain>
        <tissue evidence="2">Leaf</tissue>
    </source>
</reference>
<sequence>MDHGPKAIRIALKGAATLKGRAGYKNRLNGSAPVLPIEESNELDSDLEKHRSMLAKGAQLTFHTSDGRCLLRSVSIILNSQAKVILKIRKLNLMNTFFKKEGKTYMRSFMTPLKLMKGIHVI</sequence>
<dbReference type="PANTHER" id="PTHR31351:SF25">
    <property type="entry name" value="AUXIN CANALIZATION PROTEIN (DUF828)"/>
    <property type="match status" value="1"/>
</dbReference>
<comment type="caution">
    <text evidence="2">The sequence shown here is derived from an EMBL/GenBank/DDBJ whole genome shotgun (WGS) entry which is preliminary data.</text>
</comment>
<feature type="domain" description="Pleckstrin-like plant" evidence="1">
    <location>
        <begin position="60"/>
        <end position="101"/>
    </location>
</feature>
<dbReference type="Proteomes" id="UP000288805">
    <property type="component" value="Unassembled WGS sequence"/>
</dbReference>
<accession>A0A438CDB4</accession>
<gene>
    <name evidence="2" type="ORF">CK203_114807</name>
</gene>
<dbReference type="InterPro" id="IPR040269">
    <property type="entry name" value="VAB"/>
</dbReference>
<dbReference type="InterPro" id="IPR013666">
    <property type="entry name" value="PH_pln"/>
</dbReference>
<evidence type="ECO:0000313" key="2">
    <source>
        <dbReference type="EMBL" id="RVW21197.1"/>
    </source>
</evidence>
<evidence type="ECO:0000313" key="3">
    <source>
        <dbReference type="Proteomes" id="UP000288805"/>
    </source>
</evidence>
<dbReference type="EMBL" id="QGNW01002307">
    <property type="protein sequence ID" value="RVW21197.1"/>
    <property type="molecule type" value="Genomic_DNA"/>
</dbReference>
<proteinExistence type="predicted"/>
<dbReference type="PANTHER" id="PTHR31351">
    <property type="entry name" value="EXPRESSED PROTEIN"/>
    <property type="match status" value="1"/>
</dbReference>
<organism evidence="2 3">
    <name type="scientific">Vitis vinifera</name>
    <name type="common">Grape</name>
    <dbReference type="NCBI Taxonomy" id="29760"/>
    <lineage>
        <taxon>Eukaryota</taxon>
        <taxon>Viridiplantae</taxon>
        <taxon>Streptophyta</taxon>
        <taxon>Embryophyta</taxon>
        <taxon>Tracheophyta</taxon>
        <taxon>Spermatophyta</taxon>
        <taxon>Magnoliopsida</taxon>
        <taxon>eudicotyledons</taxon>
        <taxon>Gunneridae</taxon>
        <taxon>Pentapetalae</taxon>
        <taxon>rosids</taxon>
        <taxon>Vitales</taxon>
        <taxon>Vitaceae</taxon>
        <taxon>Viteae</taxon>
        <taxon>Vitis</taxon>
    </lineage>
</organism>
<protein>
    <recommendedName>
        <fullName evidence="1">Pleckstrin-like plant domain-containing protein</fullName>
    </recommendedName>
</protein>
<name>A0A438CDB4_VITVI</name>
<dbReference type="Pfam" id="PF08458">
    <property type="entry name" value="PH_2"/>
    <property type="match status" value="1"/>
</dbReference>